<feature type="compositionally biased region" description="Polar residues" evidence="1">
    <location>
        <begin position="71"/>
        <end position="89"/>
    </location>
</feature>
<evidence type="ECO:0000256" key="1">
    <source>
        <dbReference type="SAM" id="MobiDB-lite"/>
    </source>
</evidence>
<dbReference type="EMBL" id="SMTL01000003">
    <property type="protein sequence ID" value="TDK35561.1"/>
    <property type="molecule type" value="Genomic_DNA"/>
</dbReference>
<evidence type="ECO:0000313" key="4">
    <source>
        <dbReference type="Proteomes" id="UP000295238"/>
    </source>
</evidence>
<evidence type="ECO:0000256" key="2">
    <source>
        <dbReference type="SAM" id="SignalP"/>
    </source>
</evidence>
<dbReference type="RefSeq" id="WP_133316982.1">
    <property type="nucleotide sequence ID" value="NZ_SMTL01000003.1"/>
</dbReference>
<sequence length="97" mass="9917">MLTLKLIRPALAFLLLCAPVSLAQQGGTLTPDTSSSQGVNSGGPLGSQAVERPTNAIPDSVKKGGEDCQKMANTVSGQRPATSGANEPQPQIKCEGK</sequence>
<keyword evidence="2" id="KW-0732">Signal</keyword>
<feature type="region of interest" description="Disordered" evidence="1">
    <location>
        <begin position="25"/>
        <end position="97"/>
    </location>
</feature>
<accession>A0A4R5UHV1</accession>
<gene>
    <name evidence="3" type="ORF">E2F50_15135</name>
</gene>
<feature type="signal peptide" evidence="2">
    <location>
        <begin position="1"/>
        <end position="23"/>
    </location>
</feature>
<feature type="compositionally biased region" description="Basic and acidic residues" evidence="1">
    <location>
        <begin position="60"/>
        <end position="69"/>
    </location>
</feature>
<name>A0A4R5UHV1_9HYPH</name>
<protein>
    <submittedName>
        <fullName evidence="3">Uncharacterized protein</fullName>
    </submittedName>
</protein>
<dbReference type="Proteomes" id="UP000295238">
    <property type="component" value="Unassembled WGS sequence"/>
</dbReference>
<feature type="compositionally biased region" description="Polar residues" evidence="1">
    <location>
        <begin position="25"/>
        <end position="39"/>
    </location>
</feature>
<feature type="chain" id="PRO_5020852644" evidence="2">
    <location>
        <begin position="24"/>
        <end position="97"/>
    </location>
</feature>
<proteinExistence type="predicted"/>
<keyword evidence="4" id="KW-1185">Reference proteome</keyword>
<evidence type="ECO:0000313" key="3">
    <source>
        <dbReference type="EMBL" id="TDK35561.1"/>
    </source>
</evidence>
<dbReference type="AlphaFoldDB" id="A0A4R5UHV1"/>
<comment type="caution">
    <text evidence="3">The sequence shown here is derived from an EMBL/GenBank/DDBJ whole genome shotgun (WGS) entry which is preliminary data.</text>
</comment>
<reference evidence="3 4" key="1">
    <citation type="submission" date="2019-03" db="EMBL/GenBank/DDBJ databases">
        <title>Rhizobium sp. nov., an bacterium isolated from biocrust in Mu Us Desert.</title>
        <authorList>
            <person name="Lixiong L."/>
        </authorList>
    </citation>
    <scope>NUCLEOTIDE SEQUENCE [LARGE SCALE GENOMIC DNA]</scope>
    <source>
        <strain evidence="3 4">SPY-1</strain>
    </source>
</reference>
<dbReference type="OrthoDB" id="9935320at2"/>
<organism evidence="3 4">
    <name type="scientific">Rhizobium deserti</name>
    <dbReference type="NCBI Taxonomy" id="2547961"/>
    <lineage>
        <taxon>Bacteria</taxon>
        <taxon>Pseudomonadati</taxon>
        <taxon>Pseudomonadota</taxon>
        <taxon>Alphaproteobacteria</taxon>
        <taxon>Hyphomicrobiales</taxon>
        <taxon>Rhizobiaceae</taxon>
        <taxon>Rhizobium/Agrobacterium group</taxon>
        <taxon>Rhizobium</taxon>
    </lineage>
</organism>